<dbReference type="Proteomes" id="UP001633002">
    <property type="component" value="Unassembled WGS sequence"/>
</dbReference>
<proteinExistence type="predicted"/>
<dbReference type="InterPro" id="IPR001207">
    <property type="entry name" value="Transposase_mutator"/>
</dbReference>
<keyword evidence="3" id="KW-0233">DNA recombination</keyword>
<evidence type="ECO:0000313" key="5">
    <source>
        <dbReference type="EMBL" id="KAL3688181.1"/>
    </source>
</evidence>
<dbReference type="AlphaFoldDB" id="A0ABD3HDT5"/>
<gene>
    <name evidence="5" type="ORF">R1sor_014490</name>
</gene>
<dbReference type="GO" id="GO:0032196">
    <property type="term" value="P:transposition"/>
    <property type="evidence" value="ECO:0007669"/>
    <property type="project" value="UniProtKB-KW"/>
</dbReference>
<evidence type="ECO:0000256" key="3">
    <source>
        <dbReference type="ARBA" id="ARBA00023172"/>
    </source>
</evidence>
<evidence type="ECO:0000256" key="2">
    <source>
        <dbReference type="ARBA" id="ARBA00023125"/>
    </source>
</evidence>
<feature type="region of interest" description="Disordered" evidence="4">
    <location>
        <begin position="1"/>
        <end position="38"/>
    </location>
</feature>
<accession>A0ABD3HDT5</accession>
<evidence type="ECO:0000256" key="4">
    <source>
        <dbReference type="SAM" id="MobiDB-lite"/>
    </source>
</evidence>
<name>A0ABD3HDT5_9MARC</name>
<feature type="compositionally biased region" description="Acidic residues" evidence="4">
    <location>
        <begin position="7"/>
        <end position="30"/>
    </location>
</feature>
<evidence type="ECO:0000256" key="1">
    <source>
        <dbReference type="ARBA" id="ARBA00022578"/>
    </source>
</evidence>
<protein>
    <recommendedName>
        <fullName evidence="7">Transposase</fullName>
    </recommendedName>
</protein>
<keyword evidence="2" id="KW-0238">DNA-binding</keyword>
<organism evidence="5 6">
    <name type="scientific">Riccia sorocarpa</name>
    <dbReference type="NCBI Taxonomy" id="122646"/>
    <lineage>
        <taxon>Eukaryota</taxon>
        <taxon>Viridiplantae</taxon>
        <taxon>Streptophyta</taxon>
        <taxon>Embryophyta</taxon>
        <taxon>Marchantiophyta</taxon>
        <taxon>Marchantiopsida</taxon>
        <taxon>Marchantiidae</taxon>
        <taxon>Marchantiales</taxon>
        <taxon>Ricciaceae</taxon>
        <taxon>Riccia</taxon>
    </lineage>
</organism>
<evidence type="ECO:0000313" key="6">
    <source>
        <dbReference type="Proteomes" id="UP001633002"/>
    </source>
</evidence>
<keyword evidence="6" id="KW-1185">Reference proteome</keyword>
<dbReference type="GO" id="GO:0003677">
    <property type="term" value="F:DNA binding"/>
    <property type="evidence" value="ECO:0007669"/>
    <property type="project" value="UniProtKB-KW"/>
</dbReference>
<sequence>MVRAVNDDAEEEEEEDIEEFNVGYEGEDEEGCKGSKKPQQQAQRCEWRISIQGLRSEAVMIVSDRQKGLERAVTEVLPCNPHMHCGHHLKMNVQKLFGKTAVQVFQNLLHAKSEDRTTSNAVESMNAALKRIRDYAPCRIICQMWLYLLNLFCERREKANRSTNELTDYCKERVEEFGQNCGSFDHCWPCIHFMSWLRSRGEDYMAYVDRIYFQKSLVLCYSKTIPVIMETELAMSISCHAPPPAIRTGRHRVVRIPNGGSTAGASTVEFEYPLTQEPRVIPVATIDLPTGGRGGVSGQRNIGARCCGVCREAGHNRTRCPVLAHMA</sequence>
<evidence type="ECO:0008006" key="7">
    <source>
        <dbReference type="Google" id="ProtNLM"/>
    </source>
</evidence>
<reference evidence="5 6" key="1">
    <citation type="submission" date="2024-09" db="EMBL/GenBank/DDBJ databases">
        <title>Chromosome-scale assembly of Riccia sorocarpa.</title>
        <authorList>
            <person name="Paukszto L."/>
        </authorList>
    </citation>
    <scope>NUCLEOTIDE SEQUENCE [LARGE SCALE GENOMIC DNA]</scope>
    <source>
        <strain evidence="5">LP-2024</strain>
        <tissue evidence="5">Aerial parts of the thallus</tissue>
    </source>
</reference>
<comment type="caution">
    <text evidence="5">The sequence shown here is derived from an EMBL/GenBank/DDBJ whole genome shotgun (WGS) entry which is preliminary data.</text>
</comment>
<dbReference type="GO" id="GO:0006310">
    <property type="term" value="P:DNA recombination"/>
    <property type="evidence" value="ECO:0007669"/>
    <property type="project" value="UniProtKB-KW"/>
</dbReference>
<keyword evidence="1" id="KW-0815">Transposition</keyword>
<dbReference type="Pfam" id="PF00872">
    <property type="entry name" value="Transposase_mut"/>
    <property type="match status" value="1"/>
</dbReference>
<dbReference type="EMBL" id="JBJQOH010000004">
    <property type="protein sequence ID" value="KAL3688181.1"/>
    <property type="molecule type" value="Genomic_DNA"/>
</dbReference>